<dbReference type="EMBL" id="CP047261">
    <property type="protein sequence ID" value="QHF00725.1"/>
    <property type="molecule type" value="Genomic_DNA"/>
</dbReference>
<gene>
    <name evidence="1" type="ORF">PMA4326_029995</name>
</gene>
<sequence length="160" mass="17992">MKYPNPTQLVALYESNEEIIQHLTQQAFISAEDIQGSNKNILTRLASDFWGKISSNARAEMLSHAHHFVRSCARIAQQDLEMALAKPIVELSENHLVILRQDLCRRSAEMEANPAFQKEALLQGSTQNADLASLNVQIHAVRCRLAAIGKPETPKTYIWI</sequence>
<protein>
    <submittedName>
        <fullName evidence="1">Uncharacterized protein</fullName>
    </submittedName>
</protein>
<evidence type="ECO:0000313" key="1">
    <source>
        <dbReference type="EMBL" id="QHF00725.1"/>
    </source>
</evidence>
<dbReference type="AlphaFoldDB" id="A0A8T8CB55"/>
<keyword evidence="1" id="KW-0614">Plasmid</keyword>
<dbReference type="Proteomes" id="UP000003811">
    <property type="component" value="Plasmid pPma4326F"/>
</dbReference>
<proteinExistence type="predicted"/>
<name>A0A8T8CB55_PSEYM</name>
<organism evidence="1 2">
    <name type="scientific">Pseudomonas syringae pv. maculicola str. ES4326</name>
    <dbReference type="NCBI Taxonomy" id="629265"/>
    <lineage>
        <taxon>Bacteria</taxon>
        <taxon>Pseudomonadati</taxon>
        <taxon>Pseudomonadota</taxon>
        <taxon>Gammaproteobacteria</taxon>
        <taxon>Pseudomonadales</taxon>
        <taxon>Pseudomonadaceae</taxon>
        <taxon>Pseudomonas</taxon>
    </lineage>
</organism>
<reference evidence="1 2" key="1">
    <citation type="journal article" date="2011" name="PLoS Pathog.">
        <title>Dynamic evolution of pathogenicity revealed by sequencing and comparative genomics of 19 Pseudomonas syringae isolates.</title>
        <authorList>
            <person name="Baltrus D.A."/>
            <person name="Nishimura M.T."/>
            <person name="Romanchuk A."/>
            <person name="Chang J.H."/>
            <person name="Mukhtar M.S."/>
            <person name="Cherkis K."/>
            <person name="Roach J."/>
            <person name="Grant S.R."/>
            <person name="Jones C.D."/>
            <person name="Dangl J.L."/>
        </authorList>
    </citation>
    <scope>NUCLEOTIDE SEQUENCE [LARGE SCALE GENOMIC DNA]</scope>
    <source>
        <strain evidence="1 2">ES4326</strain>
    </source>
</reference>
<dbReference type="RefSeq" id="WP_007250613.1">
    <property type="nucleotide sequence ID" value="NZ_CP047261.1"/>
</dbReference>
<accession>A0A8T8CB55</accession>
<evidence type="ECO:0000313" key="2">
    <source>
        <dbReference type="Proteomes" id="UP000003811"/>
    </source>
</evidence>
<geneLocation type="plasmid" evidence="1 2">
    <name>pPma4326F</name>
</geneLocation>